<evidence type="ECO:0000313" key="1">
    <source>
        <dbReference type="EMBL" id="MBW0494621.1"/>
    </source>
</evidence>
<dbReference type="EMBL" id="AVOT02012662">
    <property type="protein sequence ID" value="MBW0494621.1"/>
    <property type="molecule type" value="Genomic_DNA"/>
</dbReference>
<comment type="caution">
    <text evidence="1">The sequence shown here is derived from an EMBL/GenBank/DDBJ whole genome shotgun (WGS) entry which is preliminary data.</text>
</comment>
<name>A0A9Q3H7X5_9BASI</name>
<dbReference type="Proteomes" id="UP000765509">
    <property type="component" value="Unassembled WGS sequence"/>
</dbReference>
<organism evidence="1 2">
    <name type="scientific">Austropuccinia psidii MF-1</name>
    <dbReference type="NCBI Taxonomy" id="1389203"/>
    <lineage>
        <taxon>Eukaryota</taxon>
        <taxon>Fungi</taxon>
        <taxon>Dikarya</taxon>
        <taxon>Basidiomycota</taxon>
        <taxon>Pucciniomycotina</taxon>
        <taxon>Pucciniomycetes</taxon>
        <taxon>Pucciniales</taxon>
        <taxon>Sphaerophragmiaceae</taxon>
        <taxon>Austropuccinia</taxon>
    </lineage>
</organism>
<accession>A0A9Q3H7X5</accession>
<protein>
    <submittedName>
        <fullName evidence="1">Uncharacterized protein</fullName>
    </submittedName>
</protein>
<keyword evidence="2" id="KW-1185">Reference proteome</keyword>
<sequence>MWKKACDTAPRCITEAKEYHKQSYDKIHKDLELRGGDQVLVPALRFNNLKGTKKMRDLFVGQSNIIILTGNIAVEVRITEDFSSKHPVFLVTLIKTYHHTGEDKFPFRTKSHTPQEIVEVEDSAGPVNKIMKARSIRMNGKYHTQYQAGFKNQKADTDKLLADAAIADFDLNMIRF</sequence>
<gene>
    <name evidence="1" type="ORF">O181_034336</name>
</gene>
<dbReference type="AlphaFoldDB" id="A0A9Q3H7X5"/>
<evidence type="ECO:0000313" key="2">
    <source>
        <dbReference type="Proteomes" id="UP000765509"/>
    </source>
</evidence>
<reference evidence="1" key="1">
    <citation type="submission" date="2021-03" db="EMBL/GenBank/DDBJ databases">
        <title>Draft genome sequence of rust myrtle Austropuccinia psidii MF-1, a brazilian biotype.</title>
        <authorList>
            <person name="Quecine M.C."/>
            <person name="Pachon D.M.R."/>
            <person name="Bonatelli M.L."/>
            <person name="Correr F.H."/>
            <person name="Franceschini L.M."/>
            <person name="Leite T.F."/>
            <person name="Margarido G.R.A."/>
            <person name="Almeida C.A."/>
            <person name="Ferrarezi J.A."/>
            <person name="Labate C.A."/>
        </authorList>
    </citation>
    <scope>NUCLEOTIDE SEQUENCE</scope>
    <source>
        <strain evidence="1">MF-1</strain>
    </source>
</reference>
<proteinExistence type="predicted"/>
<dbReference type="OrthoDB" id="4360000at2759"/>